<dbReference type="InterPro" id="IPR056601">
    <property type="entry name" value="Galaxin_dom"/>
</dbReference>
<protein>
    <recommendedName>
        <fullName evidence="9">Leishmanolysin-like peptidase</fullName>
        <ecNumber evidence="9">3.4.24.-</ecNumber>
    </recommendedName>
</protein>
<dbReference type="GO" id="GO:0004222">
    <property type="term" value="F:metalloendopeptidase activity"/>
    <property type="evidence" value="ECO:0007669"/>
    <property type="project" value="UniProtKB-UniRule"/>
</dbReference>
<comment type="cofactor">
    <cofactor evidence="8 9">
        <name>Zn(2+)</name>
        <dbReference type="ChEBI" id="CHEBI:29105"/>
    </cofactor>
    <text evidence="8 9">Binds 1 zinc ion per subunit.</text>
</comment>
<proteinExistence type="inferred from homology"/>
<evidence type="ECO:0000256" key="1">
    <source>
        <dbReference type="ARBA" id="ARBA00005860"/>
    </source>
</evidence>
<feature type="binding site" evidence="8">
    <location>
        <position position="191"/>
    </location>
    <ligand>
        <name>Zn(2+)</name>
        <dbReference type="ChEBI" id="CHEBI:29105"/>
        <note>catalytic</note>
    </ligand>
</feature>
<dbReference type="EC" id="3.4.24.-" evidence="9"/>
<dbReference type="SUPFAM" id="SSF55486">
    <property type="entry name" value="Metalloproteases ('zincins'), catalytic domain"/>
    <property type="match status" value="1"/>
</dbReference>
<feature type="active site" evidence="7">
    <location>
        <position position="134"/>
    </location>
</feature>
<evidence type="ECO:0000256" key="2">
    <source>
        <dbReference type="ARBA" id="ARBA00022670"/>
    </source>
</evidence>
<evidence type="ECO:0000256" key="9">
    <source>
        <dbReference type="RuleBase" id="RU366077"/>
    </source>
</evidence>
<organism evidence="11">
    <name type="scientific">Magallana gigas</name>
    <name type="common">Pacific oyster</name>
    <name type="synonym">Crassostrea gigas</name>
    <dbReference type="NCBI Taxonomy" id="29159"/>
    <lineage>
        <taxon>Eukaryota</taxon>
        <taxon>Metazoa</taxon>
        <taxon>Spiralia</taxon>
        <taxon>Lophotrochozoa</taxon>
        <taxon>Mollusca</taxon>
        <taxon>Bivalvia</taxon>
        <taxon>Autobranchia</taxon>
        <taxon>Pteriomorphia</taxon>
        <taxon>Ostreida</taxon>
        <taxon>Ostreoidea</taxon>
        <taxon>Ostreidae</taxon>
        <taxon>Magallana</taxon>
    </lineage>
</organism>
<dbReference type="GO" id="GO:0007155">
    <property type="term" value="P:cell adhesion"/>
    <property type="evidence" value="ECO:0007669"/>
    <property type="project" value="InterPro"/>
</dbReference>
<dbReference type="PRINTS" id="PR00782">
    <property type="entry name" value="LSHMANOLYSIN"/>
</dbReference>
<reference evidence="11" key="1">
    <citation type="journal article" date="2012" name="Nature">
        <title>The oyster genome reveals stress adaptation and complexity of shell formation.</title>
        <authorList>
            <person name="Zhang G."/>
            <person name="Fang X."/>
            <person name="Guo X."/>
            <person name="Li L."/>
            <person name="Luo R."/>
            <person name="Xu F."/>
            <person name="Yang P."/>
            <person name="Zhang L."/>
            <person name="Wang X."/>
            <person name="Qi H."/>
            <person name="Xiong Z."/>
            <person name="Que H."/>
            <person name="Xie Y."/>
            <person name="Holland P.W."/>
            <person name="Paps J."/>
            <person name="Zhu Y."/>
            <person name="Wu F."/>
            <person name="Chen Y."/>
            <person name="Wang J."/>
            <person name="Peng C."/>
            <person name="Meng J."/>
            <person name="Yang L."/>
            <person name="Liu J."/>
            <person name="Wen B."/>
            <person name="Zhang N."/>
            <person name="Huang Z."/>
            <person name="Zhu Q."/>
            <person name="Feng Y."/>
            <person name="Mount A."/>
            <person name="Hedgecock D."/>
            <person name="Xu Z."/>
            <person name="Liu Y."/>
            <person name="Domazet-Loso T."/>
            <person name="Du Y."/>
            <person name="Sun X."/>
            <person name="Zhang S."/>
            <person name="Liu B."/>
            <person name="Cheng P."/>
            <person name="Jiang X."/>
            <person name="Li J."/>
            <person name="Fan D."/>
            <person name="Wang W."/>
            <person name="Fu W."/>
            <person name="Wang T."/>
            <person name="Wang B."/>
            <person name="Zhang J."/>
            <person name="Peng Z."/>
            <person name="Li Y."/>
            <person name="Li N."/>
            <person name="Wang J."/>
            <person name="Chen M."/>
            <person name="He Y."/>
            <person name="Tan F."/>
            <person name="Song X."/>
            <person name="Zheng Q."/>
            <person name="Huang R."/>
            <person name="Yang H."/>
            <person name="Du X."/>
            <person name="Chen L."/>
            <person name="Yang M."/>
            <person name="Gaffney P.M."/>
            <person name="Wang S."/>
            <person name="Luo L."/>
            <person name="She Z."/>
            <person name="Ming Y."/>
            <person name="Huang W."/>
            <person name="Zhang S."/>
            <person name="Huang B."/>
            <person name="Zhang Y."/>
            <person name="Qu T."/>
            <person name="Ni P."/>
            <person name="Miao G."/>
            <person name="Wang J."/>
            <person name="Wang Q."/>
            <person name="Steinberg C.E."/>
            <person name="Wang H."/>
            <person name="Li N."/>
            <person name="Qian L."/>
            <person name="Zhang G."/>
            <person name="Li Y."/>
            <person name="Yang H."/>
            <person name="Liu X."/>
            <person name="Wang J."/>
            <person name="Yin Y."/>
            <person name="Wang J."/>
        </authorList>
    </citation>
    <scope>NUCLEOTIDE SEQUENCE [LARGE SCALE GENOMIC DNA]</scope>
    <source>
        <strain evidence="11">05x7-T-G4-1.051#20</strain>
    </source>
</reference>
<dbReference type="InterPro" id="IPR001577">
    <property type="entry name" value="Peptidase_M8"/>
</dbReference>
<evidence type="ECO:0000256" key="7">
    <source>
        <dbReference type="PIRSR" id="PIRSR601577-1"/>
    </source>
</evidence>
<keyword evidence="5 8" id="KW-0862">Zinc</keyword>
<evidence type="ECO:0000259" key="10">
    <source>
        <dbReference type="Pfam" id="PF24748"/>
    </source>
</evidence>
<dbReference type="Pfam" id="PF24748">
    <property type="entry name" value="Galaxin_repeat"/>
    <property type="match status" value="1"/>
</dbReference>
<evidence type="ECO:0000256" key="4">
    <source>
        <dbReference type="ARBA" id="ARBA00022801"/>
    </source>
</evidence>
<dbReference type="GO" id="GO:0046872">
    <property type="term" value="F:metal ion binding"/>
    <property type="evidence" value="ECO:0007669"/>
    <property type="project" value="UniProtKB-KW"/>
</dbReference>
<evidence type="ECO:0000313" key="11">
    <source>
        <dbReference type="EMBL" id="EKC24464.1"/>
    </source>
</evidence>
<dbReference type="PANTHER" id="PTHR10942:SF6">
    <property type="entry name" value="CILIATED LEFT-RIGHT ORGANIZER METALLOPEPTIDASE"/>
    <property type="match status" value="1"/>
</dbReference>
<evidence type="ECO:0000256" key="3">
    <source>
        <dbReference type="ARBA" id="ARBA00022723"/>
    </source>
</evidence>
<dbReference type="HOGENOM" id="CLU_531285_0_0_1"/>
<accession>K1PZF6</accession>
<dbReference type="PANTHER" id="PTHR10942">
    <property type="entry name" value="LEISHMANOLYSIN-LIKE PEPTIDASE"/>
    <property type="match status" value="1"/>
</dbReference>
<keyword evidence="2 9" id="KW-0645">Protease</keyword>
<dbReference type="Gene3D" id="3.90.132.10">
    <property type="entry name" value="Leishmanolysin , domain 2"/>
    <property type="match status" value="1"/>
</dbReference>
<dbReference type="AlphaFoldDB" id="K1PZF6"/>
<dbReference type="Pfam" id="PF01457">
    <property type="entry name" value="Peptidase_M8"/>
    <property type="match status" value="1"/>
</dbReference>
<evidence type="ECO:0000256" key="5">
    <source>
        <dbReference type="ARBA" id="ARBA00022833"/>
    </source>
</evidence>
<evidence type="ECO:0000256" key="8">
    <source>
        <dbReference type="PIRSR" id="PIRSR601577-2"/>
    </source>
</evidence>
<sequence>MEIELNSVETGRLEDALGSVINRVSSIFKGRNKNRCRFYDRKYPAIGEECNKEFKVPSSHLSELSVWGETEEEPLDVRYPQGEGVRDTDFVLYVRAVSSFACTQELSPLAYATYCYQDERGRPMAGYINILLHEVLHVMGFTRHLFEDFRQCSLTDELSSMCNDSDVRRSPVQIVNGLPRLLTPAGGILSHWNRYQMYGSIMTPNPGPPHLTFLDRMTLAVFEDSGWYTVDYSQSEDFLWGKGSNLVSVLHAVTNREHGCHFLHRDRAVCKQLSVEGEHSVFVSEPGMECSKGDNSMAASSLEIFSRQSLCFMSNLTAQNTSQRPAGQCFSHQCQDGTLYVKLRNTGWMECPYGEFIQAAQRIYIKLVGNTEEDLYKPKDSTIIPEHHSCCGYRGYDNRTQLCTNNYRVINRTPTSSCYNGSDHCCKCCLHKIYDVRSHSCKKGRILSYQEDLCGKKKYNIYVKICCDRILYDMPQYLSDCCGSQLYDVNTSKCCRGTKTVIANNRECCGEGK</sequence>
<keyword evidence="4 9" id="KW-0378">Hydrolase</keyword>
<feature type="domain" description="Galaxin-like repeats" evidence="10">
    <location>
        <begin position="389"/>
        <end position="511"/>
    </location>
</feature>
<dbReference type="EMBL" id="JH817298">
    <property type="protein sequence ID" value="EKC24464.1"/>
    <property type="molecule type" value="Genomic_DNA"/>
</dbReference>
<dbReference type="GO" id="GO:0006508">
    <property type="term" value="P:proteolysis"/>
    <property type="evidence" value="ECO:0007669"/>
    <property type="project" value="UniProtKB-KW"/>
</dbReference>
<feature type="binding site" evidence="8">
    <location>
        <position position="133"/>
    </location>
    <ligand>
        <name>Zn(2+)</name>
        <dbReference type="ChEBI" id="CHEBI:29105"/>
        <note>catalytic</note>
    </ligand>
</feature>
<comment type="similarity">
    <text evidence="1 9">Belongs to the peptidase M8 family.</text>
</comment>
<evidence type="ECO:0000256" key="6">
    <source>
        <dbReference type="ARBA" id="ARBA00023049"/>
    </source>
</evidence>
<dbReference type="GO" id="GO:0016020">
    <property type="term" value="C:membrane"/>
    <property type="evidence" value="ECO:0007669"/>
    <property type="project" value="InterPro"/>
</dbReference>
<name>K1PZF6_MAGGI</name>
<feature type="binding site" evidence="8">
    <location>
        <position position="137"/>
    </location>
    <ligand>
        <name>Zn(2+)</name>
        <dbReference type="ChEBI" id="CHEBI:29105"/>
        <note>catalytic</note>
    </ligand>
</feature>
<keyword evidence="3 8" id="KW-0479">Metal-binding</keyword>
<dbReference type="GO" id="GO:0005737">
    <property type="term" value="C:cytoplasm"/>
    <property type="evidence" value="ECO:0007669"/>
    <property type="project" value="TreeGrafter"/>
</dbReference>
<dbReference type="InParanoid" id="K1PZF6"/>
<gene>
    <name evidence="11" type="ORF">CGI_10019565</name>
</gene>
<keyword evidence="6 8" id="KW-0482">Metalloprotease</keyword>
<dbReference type="Gene3D" id="3.10.170.20">
    <property type="match status" value="1"/>
</dbReference>